<feature type="chain" id="PRO_5016237651" evidence="2">
    <location>
        <begin position="21"/>
        <end position="284"/>
    </location>
</feature>
<accession>A0A316EKN8</accession>
<sequence length="284" mass="32465">MKKIIFSICILFIFCAKSLAQVPDSTQTPANVIPNVMTTDTTDDDDETEFDATDEREKLPNWYYSVSLDGTASSGNVNRELLNFKTTLNYENPKSIFGFFTAPRFQYGTNSDILQEREINLDINSTLFYAQHDVYGLLFGAFEQSNLRKISSRFNIGVGIGWRILGGRKNPKARFKLSVSNALVREITDFIVKHDRNVYRNSTRFKLKYDIIPNKFFIQSVVFLQPSLIDDYYRWNSSTQLSYSIGKYISILASFENTYENFNTSGIQNAQTNTTIGLIYSGSK</sequence>
<keyword evidence="4" id="KW-1185">Reference proteome</keyword>
<feature type="region of interest" description="Disordered" evidence="1">
    <location>
        <begin position="31"/>
        <end position="50"/>
    </location>
</feature>
<dbReference type="OrthoDB" id="892549at2"/>
<name>A0A316EKN8_9BACT</name>
<gene>
    <name evidence="3" type="ORF">LV89_00312</name>
</gene>
<dbReference type="EMBL" id="QGGO01000001">
    <property type="protein sequence ID" value="PWK29472.1"/>
    <property type="molecule type" value="Genomic_DNA"/>
</dbReference>
<feature type="signal peptide" evidence="2">
    <location>
        <begin position="1"/>
        <end position="20"/>
    </location>
</feature>
<reference evidence="3 4" key="1">
    <citation type="submission" date="2018-05" db="EMBL/GenBank/DDBJ databases">
        <title>Genomic Encyclopedia of Archaeal and Bacterial Type Strains, Phase II (KMG-II): from individual species to whole genera.</title>
        <authorList>
            <person name="Goeker M."/>
        </authorList>
    </citation>
    <scope>NUCLEOTIDE SEQUENCE [LARGE SCALE GENOMIC DNA]</scope>
    <source>
        <strain evidence="3 4">DSM 22214</strain>
    </source>
</reference>
<dbReference type="AlphaFoldDB" id="A0A316EKN8"/>
<dbReference type="InterPro" id="IPR007433">
    <property type="entry name" value="DUF481"/>
</dbReference>
<feature type="compositionally biased region" description="Acidic residues" evidence="1">
    <location>
        <begin position="41"/>
        <end position="50"/>
    </location>
</feature>
<dbReference type="Proteomes" id="UP000245489">
    <property type="component" value="Unassembled WGS sequence"/>
</dbReference>
<dbReference type="RefSeq" id="WP_109741093.1">
    <property type="nucleotide sequence ID" value="NZ_QGGO01000001.1"/>
</dbReference>
<proteinExistence type="predicted"/>
<evidence type="ECO:0000313" key="3">
    <source>
        <dbReference type="EMBL" id="PWK29472.1"/>
    </source>
</evidence>
<protein>
    <submittedName>
        <fullName evidence="3">Uncharacterized protein DUF481</fullName>
    </submittedName>
</protein>
<keyword evidence="2" id="KW-0732">Signal</keyword>
<evidence type="ECO:0000256" key="2">
    <source>
        <dbReference type="SAM" id="SignalP"/>
    </source>
</evidence>
<dbReference type="Pfam" id="PF04338">
    <property type="entry name" value="DUF481"/>
    <property type="match status" value="1"/>
</dbReference>
<evidence type="ECO:0000313" key="4">
    <source>
        <dbReference type="Proteomes" id="UP000245489"/>
    </source>
</evidence>
<organism evidence="3 4">
    <name type="scientific">Arcicella aurantiaca</name>
    <dbReference type="NCBI Taxonomy" id="591202"/>
    <lineage>
        <taxon>Bacteria</taxon>
        <taxon>Pseudomonadati</taxon>
        <taxon>Bacteroidota</taxon>
        <taxon>Cytophagia</taxon>
        <taxon>Cytophagales</taxon>
        <taxon>Flectobacillaceae</taxon>
        <taxon>Arcicella</taxon>
    </lineage>
</organism>
<comment type="caution">
    <text evidence="3">The sequence shown here is derived from an EMBL/GenBank/DDBJ whole genome shotgun (WGS) entry which is preliminary data.</text>
</comment>
<evidence type="ECO:0000256" key="1">
    <source>
        <dbReference type="SAM" id="MobiDB-lite"/>
    </source>
</evidence>